<name>A0ABV8IVK2_9ACTN</name>
<proteinExistence type="predicted"/>
<comment type="caution">
    <text evidence="4">The sequence shown here is derived from an EMBL/GenBank/DDBJ whole genome shotgun (WGS) entry which is preliminary data.</text>
</comment>
<feature type="compositionally biased region" description="Polar residues" evidence="1">
    <location>
        <begin position="26"/>
        <end position="40"/>
    </location>
</feature>
<dbReference type="RefSeq" id="WP_378067862.1">
    <property type="nucleotide sequence ID" value="NZ_JBHSBL010000017.1"/>
</dbReference>
<accession>A0ABV8IVK2</accession>
<feature type="compositionally biased region" description="Low complexity" evidence="1">
    <location>
        <begin position="46"/>
        <end position="70"/>
    </location>
</feature>
<dbReference type="InterPro" id="IPR036426">
    <property type="entry name" value="Bulb-type_lectin_dom_sf"/>
</dbReference>
<reference evidence="5" key="1">
    <citation type="journal article" date="2019" name="Int. J. Syst. Evol. Microbiol.">
        <title>The Global Catalogue of Microorganisms (GCM) 10K type strain sequencing project: providing services to taxonomists for standard genome sequencing and annotation.</title>
        <authorList>
            <consortium name="The Broad Institute Genomics Platform"/>
            <consortium name="The Broad Institute Genome Sequencing Center for Infectious Disease"/>
            <person name="Wu L."/>
            <person name="Ma J."/>
        </authorList>
    </citation>
    <scope>NUCLEOTIDE SEQUENCE [LARGE SCALE GENOMIC DNA]</scope>
    <source>
        <strain evidence="5">TBRC 5832</strain>
    </source>
</reference>
<feature type="domain" description="Bulb-type lectin" evidence="3">
    <location>
        <begin position="112"/>
        <end position="238"/>
    </location>
</feature>
<dbReference type="SMART" id="SM00108">
    <property type="entry name" value="B_lectin"/>
    <property type="match status" value="1"/>
</dbReference>
<organism evidence="4 5">
    <name type="scientific">Actinoplanes subglobosus</name>
    <dbReference type="NCBI Taxonomy" id="1547892"/>
    <lineage>
        <taxon>Bacteria</taxon>
        <taxon>Bacillati</taxon>
        <taxon>Actinomycetota</taxon>
        <taxon>Actinomycetes</taxon>
        <taxon>Micromonosporales</taxon>
        <taxon>Micromonosporaceae</taxon>
        <taxon>Actinoplanes</taxon>
    </lineage>
</organism>
<evidence type="ECO:0000256" key="1">
    <source>
        <dbReference type="SAM" id="MobiDB-lite"/>
    </source>
</evidence>
<evidence type="ECO:0000313" key="4">
    <source>
        <dbReference type="EMBL" id="MFC4066894.1"/>
    </source>
</evidence>
<gene>
    <name evidence="4" type="ORF">ACFO0C_18300</name>
</gene>
<feature type="signal peptide" evidence="2">
    <location>
        <begin position="1"/>
        <end position="30"/>
    </location>
</feature>
<feature type="chain" id="PRO_5047460385" description="Bulb-type lectin domain-containing protein" evidence="2">
    <location>
        <begin position="31"/>
        <end position="273"/>
    </location>
</feature>
<dbReference type="Gene3D" id="2.90.10.10">
    <property type="entry name" value="Bulb-type lectin domain"/>
    <property type="match status" value="1"/>
</dbReference>
<keyword evidence="2" id="KW-0732">Signal</keyword>
<evidence type="ECO:0000256" key="2">
    <source>
        <dbReference type="SAM" id="SignalP"/>
    </source>
</evidence>
<keyword evidence="5" id="KW-1185">Reference proteome</keyword>
<dbReference type="SUPFAM" id="SSF51110">
    <property type="entry name" value="alpha-D-mannose-specific plant lectins"/>
    <property type="match status" value="1"/>
</dbReference>
<protein>
    <recommendedName>
        <fullName evidence="3">Bulb-type lectin domain-containing protein</fullName>
    </recommendedName>
</protein>
<dbReference type="InterPro" id="IPR001480">
    <property type="entry name" value="Bulb-type_lectin_dom"/>
</dbReference>
<dbReference type="PROSITE" id="PS50927">
    <property type="entry name" value="BULB_LECTIN"/>
    <property type="match status" value="1"/>
</dbReference>
<dbReference type="EMBL" id="JBHSBL010000017">
    <property type="protein sequence ID" value="MFC4066894.1"/>
    <property type="molecule type" value="Genomic_DNA"/>
</dbReference>
<evidence type="ECO:0000313" key="5">
    <source>
        <dbReference type="Proteomes" id="UP001595867"/>
    </source>
</evidence>
<sequence length="273" mass="28649">MKLQDLLVRGLSTVTVAMIAIASGVTSAQAQPQPSPTDSANVAYVSPPLGGASTGPSSLPLSTSTATGSPRSGVRTLDTTSDISPETIARVRAAPIAQAESQPPAEVPGVGQQAVGAQAAAAAAEYPAYANVSRESSTPAPSRATFRGVDTWRLPGETYLFADLPNLPDNYVSIGKCVLVMQDDGNLVLYDTGGAYNPSAARWSSGTYGNAHAYARFQSDGNFVLYDNYNRPLRNRLPSNTYGSGFNLHVQADCNVVVYAPVWLAKWATNTSF</sequence>
<feature type="region of interest" description="Disordered" evidence="1">
    <location>
        <begin position="26"/>
        <end position="85"/>
    </location>
</feature>
<evidence type="ECO:0000259" key="3">
    <source>
        <dbReference type="PROSITE" id="PS50927"/>
    </source>
</evidence>
<dbReference type="Proteomes" id="UP001595867">
    <property type="component" value="Unassembled WGS sequence"/>
</dbReference>